<evidence type="ECO:0000256" key="19">
    <source>
        <dbReference type="ARBA" id="ARBA00079437"/>
    </source>
</evidence>
<evidence type="ECO:0000256" key="9">
    <source>
        <dbReference type="ARBA" id="ARBA00022833"/>
    </source>
</evidence>
<evidence type="ECO:0000256" key="1">
    <source>
        <dbReference type="ARBA" id="ARBA00001947"/>
    </source>
</evidence>
<evidence type="ECO:0000256" key="5">
    <source>
        <dbReference type="ARBA" id="ARBA00022723"/>
    </source>
</evidence>
<feature type="region of interest" description="Disordered" evidence="21">
    <location>
        <begin position="809"/>
        <end position="832"/>
    </location>
</feature>
<evidence type="ECO:0000256" key="8">
    <source>
        <dbReference type="ARBA" id="ARBA00022816"/>
    </source>
</evidence>
<dbReference type="Gene3D" id="4.10.1060.10">
    <property type="entry name" value="Zinc finger, RanBP2-type"/>
    <property type="match status" value="4"/>
</dbReference>
<keyword evidence="14" id="KW-0472">Membrane</keyword>
<dbReference type="OrthoDB" id="79830at2759"/>
<feature type="compositionally biased region" description="Polar residues" evidence="21">
    <location>
        <begin position="389"/>
        <end position="410"/>
    </location>
</feature>
<evidence type="ECO:0000313" key="24">
    <source>
        <dbReference type="Proteomes" id="UP001153636"/>
    </source>
</evidence>
<evidence type="ECO:0000256" key="2">
    <source>
        <dbReference type="ARBA" id="ARBA00004126"/>
    </source>
</evidence>
<evidence type="ECO:0000256" key="18">
    <source>
        <dbReference type="ARBA" id="ARBA00078197"/>
    </source>
</evidence>
<dbReference type="InterPro" id="IPR036443">
    <property type="entry name" value="Znf_RanBP2_sf"/>
</dbReference>
<comment type="similarity">
    <text evidence="16">Belongs to the NUP153 family.</text>
</comment>
<keyword evidence="4" id="KW-0813">Transport</keyword>
<feature type="domain" description="RanBP2-type" evidence="22">
    <location>
        <begin position="674"/>
        <end position="703"/>
    </location>
</feature>
<dbReference type="EMBL" id="OV651824">
    <property type="protein sequence ID" value="CAH1102186.1"/>
    <property type="molecule type" value="Genomic_DNA"/>
</dbReference>
<feature type="region of interest" description="Disordered" evidence="21">
    <location>
        <begin position="137"/>
        <end position="226"/>
    </location>
</feature>
<evidence type="ECO:0000256" key="16">
    <source>
        <dbReference type="ARBA" id="ARBA00060842"/>
    </source>
</evidence>
<keyword evidence="10" id="KW-0653">Protein transport</keyword>
<evidence type="ECO:0000256" key="12">
    <source>
        <dbReference type="ARBA" id="ARBA00023125"/>
    </source>
</evidence>
<proteinExistence type="inferred from homology"/>
<evidence type="ECO:0000256" key="11">
    <source>
        <dbReference type="ARBA" id="ARBA00023010"/>
    </source>
</evidence>
<feature type="compositionally biased region" description="Basic residues" evidence="21">
    <location>
        <begin position="1180"/>
        <end position="1190"/>
    </location>
</feature>
<feature type="compositionally biased region" description="Polar residues" evidence="21">
    <location>
        <begin position="1"/>
        <end position="15"/>
    </location>
</feature>
<dbReference type="Proteomes" id="UP001153636">
    <property type="component" value="Chromosome 12"/>
</dbReference>
<feature type="region of interest" description="Disordered" evidence="21">
    <location>
        <begin position="1"/>
        <end position="22"/>
    </location>
</feature>
<keyword evidence="13" id="KW-0906">Nuclear pore complex</keyword>
<keyword evidence="15" id="KW-0539">Nucleus</keyword>
<reference evidence="23" key="1">
    <citation type="submission" date="2022-01" db="EMBL/GenBank/DDBJ databases">
        <authorList>
            <person name="King R."/>
        </authorList>
    </citation>
    <scope>NUCLEOTIDE SEQUENCE</scope>
</reference>
<feature type="domain" description="RanBP2-type" evidence="22">
    <location>
        <begin position="577"/>
        <end position="606"/>
    </location>
</feature>
<evidence type="ECO:0000313" key="23">
    <source>
        <dbReference type="EMBL" id="CAH1102186.1"/>
    </source>
</evidence>
<dbReference type="GO" id="GO:0006606">
    <property type="term" value="P:protein import into nucleus"/>
    <property type="evidence" value="ECO:0007669"/>
    <property type="project" value="TreeGrafter"/>
</dbReference>
<name>A0A9P0G8U8_9CUCU</name>
<evidence type="ECO:0000256" key="7">
    <source>
        <dbReference type="ARBA" id="ARBA00022771"/>
    </source>
</evidence>
<evidence type="ECO:0000256" key="4">
    <source>
        <dbReference type="ARBA" id="ARBA00022448"/>
    </source>
</evidence>
<dbReference type="FunFam" id="4.10.1060.10:FF:000001">
    <property type="entry name" value="Nuclear pore complex protein Nup153"/>
    <property type="match status" value="1"/>
</dbReference>
<dbReference type="GO" id="GO:0003677">
    <property type="term" value="F:DNA binding"/>
    <property type="evidence" value="ECO:0007669"/>
    <property type="project" value="UniProtKB-KW"/>
</dbReference>
<dbReference type="Pfam" id="PF00641">
    <property type="entry name" value="Zn_ribbon_RanBP"/>
    <property type="match status" value="3"/>
</dbReference>
<dbReference type="AlphaFoldDB" id="A0A9P0G8U8"/>
<feature type="compositionally biased region" description="Polar residues" evidence="21">
    <location>
        <begin position="173"/>
        <end position="226"/>
    </location>
</feature>
<feature type="domain" description="RanBP2-type" evidence="22">
    <location>
        <begin position="718"/>
        <end position="747"/>
    </location>
</feature>
<feature type="region of interest" description="Disordered" evidence="21">
    <location>
        <begin position="389"/>
        <end position="451"/>
    </location>
</feature>
<dbReference type="GO" id="GO:0008270">
    <property type="term" value="F:zinc ion binding"/>
    <property type="evidence" value="ECO:0007669"/>
    <property type="project" value="UniProtKB-KW"/>
</dbReference>
<feature type="region of interest" description="Disordered" evidence="21">
    <location>
        <begin position="1169"/>
        <end position="1190"/>
    </location>
</feature>
<dbReference type="PROSITE" id="PS01358">
    <property type="entry name" value="ZF_RANBP2_1"/>
    <property type="match status" value="4"/>
</dbReference>
<dbReference type="SUPFAM" id="SSF90209">
    <property type="entry name" value="Ran binding protein zinc finger-like"/>
    <property type="match status" value="4"/>
</dbReference>
<feature type="compositionally biased region" description="Basic and acidic residues" evidence="21">
    <location>
        <begin position="411"/>
        <end position="434"/>
    </location>
</feature>
<keyword evidence="11" id="KW-0811">Translocation</keyword>
<accession>A0A9P0G8U8</accession>
<sequence>MAKDLNNSIEQNAPNINEEDAEKSLVGKFKSIISNTPLSKWFRRTDDNRSTIRRRDEENDDEISQMQPPAKRARFPNIASASSFSNLLSNSENTIISETHINKTYNHFPEPVAGPSGLRSQKLLNSVNNTSISARNTFSNDLLNGHKDSDSEESTSGYSSVARIGSKEHVSHSEGSSKQPSPLQTNSPNARSLFQSPVVSTNRSLFSERTASPQLNTSLSSRRPSFNASTFGSPNFIDKTISTEKIINSPFYNGTTIYGGASAYGSKLGRSAKDLRTSLKRSVRIKPINRARDGGSLVLGKTARKILETLEQYSTPVNDAKKIPVTSKRFRPDNSLIGRYVGVNPYIKHGETPSNRELQVPTVSDLLKMKQKAKLQSSTEAVRQIAISSKSDLNAVPPQSSSKPNDTNQKTPEKSDVVEKSKEKPKISTQKDKSQVPSGLPVSSLPKIDVPAPVTKKPLDKIISFTEKPYVLPISKPQNVPESRSNVDINKNFQRDLPTVNSQYKFSNPLVIAENLKSIVAMNNFKFSEPLSNWTKTDSNNGLTTPFAKPIKDKNNGQTKIKDVLPNSLLMDKFKPSTGMWECSCCLIRNQPEKTKCVACEAPNPKLKPTQPESKKSLTSFGEKFKKTDSMWECPTCMIRNTIDSAKCVACETVNPKSTTLVSSSSTPGFHQPPAKTWECSTCLIRNKEELSKCAACETPRISKPAATNQLPNSFKIKDDEWECTVCMIRNQSEHAKCQCCEASKPGVISNVVVQDTPNKQVPKFNFGIDQKLAASFSFGIPPSSKVPSLPKPVEPVVTVVDAPKTNNTTSTPTFSFGATTKNEKEKPVEVAKPAENKTTLPILAPSTAVVKPVVSVPQNTEAKSTFKITTTSTPTPVVLSDTTDSTGTKPATLITFNAPAKPTFSFEAKEDNKDKAAKTVSLVPKFEFGKSTNLPSSKEVQKQPTAAPMFSFGDTQKPVSSASVFGQNKLPVLTNSVAKPAPTFGAAGSKALNSSVSKPVETKPFSFTKAPDSGEPASKATMFNFGQSAGSAMNAQPTTQAAGFNFGPVTKSPVFNFSAAKNEAPAGPTGAPAGPTAVQFGVPITSGNKNGIFTFGGPSQNAAPTKTGFNFGAPSAAPSTGFNFAGAAAAAPGAPVAPTGGFNFTTTTFDATAKPSFNFSENPVTFSAQPTDGGLAAPRKIKRAVRRTR</sequence>
<evidence type="ECO:0000259" key="22">
    <source>
        <dbReference type="PROSITE" id="PS50199"/>
    </source>
</evidence>
<dbReference type="GO" id="GO:0051028">
    <property type="term" value="P:mRNA transport"/>
    <property type="evidence" value="ECO:0007669"/>
    <property type="project" value="UniProtKB-KW"/>
</dbReference>
<keyword evidence="7 20" id="KW-0863">Zinc-finger</keyword>
<evidence type="ECO:0000256" key="14">
    <source>
        <dbReference type="ARBA" id="ARBA00023136"/>
    </source>
</evidence>
<dbReference type="GO" id="GO:0031965">
    <property type="term" value="C:nuclear membrane"/>
    <property type="evidence" value="ECO:0007669"/>
    <property type="project" value="UniProtKB-SubCell"/>
</dbReference>
<comment type="cofactor">
    <cofactor evidence="1">
        <name>Zn(2+)</name>
        <dbReference type="ChEBI" id="CHEBI:29105"/>
    </cofactor>
</comment>
<gene>
    <name evidence="23" type="ORF">PSYICH_LOCUS3166</name>
</gene>
<keyword evidence="9" id="KW-0862">Zinc</keyword>
<organism evidence="23 24">
    <name type="scientific">Psylliodes chrysocephalus</name>
    <dbReference type="NCBI Taxonomy" id="3402493"/>
    <lineage>
        <taxon>Eukaryota</taxon>
        <taxon>Metazoa</taxon>
        <taxon>Ecdysozoa</taxon>
        <taxon>Arthropoda</taxon>
        <taxon>Hexapoda</taxon>
        <taxon>Insecta</taxon>
        <taxon>Pterygota</taxon>
        <taxon>Neoptera</taxon>
        <taxon>Endopterygota</taxon>
        <taxon>Coleoptera</taxon>
        <taxon>Polyphaga</taxon>
        <taxon>Cucujiformia</taxon>
        <taxon>Chrysomeloidea</taxon>
        <taxon>Chrysomelidae</taxon>
        <taxon>Galerucinae</taxon>
        <taxon>Alticini</taxon>
        <taxon>Psylliodes</taxon>
    </lineage>
</organism>
<comment type="subcellular location">
    <subcellularLocation>
        <location evidence="2">Nucleus membrane</location>
    </subcellularLocation>
    <subcellularLocation>
        <location evidence="3">Nucleus</location>
        <location evidence="3">Nuclear pore complex</location>
    </subcellularLocation>
</comment>
<evidence type="ECO:0000256" key="3">
    <source>
        <dbReference type="ARBA" id="ARBA00004567"/>
    </source>
</evidence>
<protein>
    <recommendedName>
        <fullName evidence="17">Nuclear pore complex protein Nup153</fullName>
    </recommendedName>
    <alternativeName>
        <fullName evidence="19">153 kDa nucleoporin</fullName>
    </alternativeName>
    <alternativeName>
        <fullName evidence="18">Nucleoporin Nup153</fullName>
    </alternativeName>
</protein>
<dbReference type="InterPro" id="IPR026054">
    <property type="entry name" value="Nucleoporin"/>
</dbReference>
<dbReference type="PANTHER" id="PTHR23193:SF23">
    <property type="entry name" value="NUCLEAR PORE COMPLEX PROTEIN NUP153"/>
    <property type="match status" value="1"/>
</dbReference>
<evidence type="ECO:0000256" key="13">
    <source>
        <dbReference type="ARBA" id="ARBA00023132"/>
    </source>
</evidence>
<dbReference type="InterPro" id="IPR001876">
    <property type="entry name" value="Znf_RanBP2"/>
</dbReference>
<keyword evidence="24" id="KW-1185">Reference proteome</keyword>
<feature type="compositionally biased region" description="Basic and acidic residues" evidence="21">
    <location>
        <begin position="822"/>
        <end position="832"/>
    </location>
</feature>
<dbReference type="GO" id="GO:0008139">
    <property type="term" value="F:nuclear localization sequence binding"/>
    <property type="evidence" value="ECO:0007669"/>
    <property type="project" value="TreeGrafter"/>
</dbReference>
<dbReference type="PANTHER" id="PTHR23193">
    <property type="entry name" value="NUCLEAR PORE COMPLEX PROTEIN NUP"/>
    <property type="match status" value="1"/>
</dbReference>
<keyword evidence="5" id="KW-0479">Metal-binding</keyword>
<evidence type="ECO:0000256" key="6">
    <source>
        <dbReference type="ARBA" id="ARBA00022737"/>
    </source>
</evidence>
<evidence type="ECO:0000256" key="21">
    <source>
        <dbReference type="SAM" id="MobiDB-lite"/>
    </source>
</evidence>
<dbReference type="GO" id="GO:0005643">
    <property type="term" value="C:nuclear pore"/>
    <property type="evidence" value="ECO:0007669"/>
    <property type="project" value="UniProtKB-SubCell"/>
</dbReference>
<evidence type="ECO:0000256" key="17">
    <source>
        <dbReference type="ARBA" id="ARBA00068609"/>
    </source>
</evidence>
<feature type="domain" description="RanBP2-type" evidence="22">
    <location>
        <begin position="627"/>
        <end position="657"/>
    </location>
</feature>
<dbReference type="GO" id="GO:0006405">
    <property type="term" value="P:RNA export from nucleus"/>
    <property type="evidence" value="ECO:0007669"/>
    <property type="project" value="TreeGrafter"/>
</dbReference>
<dbReference type="GO" id="GO:0017056">
    <property type="term" value="F:structural constituent of nuclear pore"/>
    <property type="evidence" value="ECO:0007669"/>
    <property type="project" value="TreeGrafter"/>
</dbReference>
<keyword evidence="12" id="KW-0238">DNA-binding</keyword>
<dbReference type="PROSITE" id="PS50199">
    <property type="entry name" value="ZF_RANBP2_2"/>
    <property type="match status" value="4"/>
</dbReference>
<dbReference type="FunFam" id="4.10.1060.10:FF:000003">
    <property type="entry name" value="E3 SUMO-protein ligase RanBP2"/>
    <property type="match status" value="1"/>
</dbReference>
<evidence type="ECO:0000256" key="10">
    <source>
        <dbReference type="ARBA" id="ARBA00022927"/>
    </source>
</evidence>
<evidence type="ECO:0000256" key="15">
    <source>
        <dbReference type="ARBA" id="ARBA00023242"/>
    </source>
</evidence>
<evidence type="ECO:0000256" key="20">
    <source>
        <dbReference type="PROSITE-ProRule" id="PRU00322"/>
    </source>
</evidence>
<keyword evidence="8" id="KW-0509">mRNA transport</keyword>
<dbReference type="SMART" id="SM00547">
    <property type="entry name" value="ZnF_RBZ"/>
    <property type="match status" value="4"/>
</dbReference>
<keyword evidence="6" id="KW-0677">Repeat</keyword>